<protein>
    <submittedName>
        <fullName evidence="1">Procollagen-lysine,2-oxoglutarate 5-dioxygenase 2</fullName>
    </submittedName>
</protein>
<dbReference type="InterPro" id="IPR050757">
    <property type="entry name" value="Collagen_mod_GT25"/>
</dbReference>
<dbReference type="AlphaFoldDB" id="A0A5B7JVR1"/>
<dbReference type="GO" id="GO:0005783">
    <property type="term" value="C:endoplasmic reticulum"/>
    <property type="evidence" value="ECO:0007669"/>
    <property type="project" value="TreeGrafter"/>
</dbReference>
<organism evidence="1 2">
    <name type="scientific">Portunus trituberculatus</name>
    <name type="common">Swimming crab</name>
    <name type="synonym">Neptunus trituberculatus</name>
    <dbReference type="NCBI Taxonomy" id="210409"/>
    <lineage>
        <taxon>Eukaryota</taxon>
        <taxon>Metazoa</taxon>
        <taxon>Ecdysozoa</taxon>
        <taxon>Arthropoda</taxon>
        <taxon>Crustacea</taxon>
        <taxon>Multicrustacea</taxon>
        <taxon>Malacostraca</taxon>
        <taxon>Eumalacostraca</taxon>
        <taxon>Eucarida</taxon>
        <taxon>Decapoda</taxon>
        <taxon>Pleocyemata</taxon>
        <taxon>Brachyura</taxon>
        <taxon>Eubrachyura</taxon>
        <taxon>Portunoidea</taxon>
        <taxon>Portunidae</taxon>
        <taxon>Portuninae</taxon>
        <taxon>Portunus</taxon>
    </lineage>
</organism>
<dbReference type="PANTHER" id="PTHR10730">
    <property type="entry name" value="PROCOLLAGEN-LYSINE,2-OXOGLUTARATE 5-DIOXYGENASE/GLYCOSYLTRANSFERASE 25 FAMILY MEMBER"/>
    <property type="match status" value="1"/>
</dbReference>
<keyword evidence="1" id="KW-0223">Dioxygenase</keyword>
<accession>A0A5B7JVR1</accession>
<dbReference type="OrthoDB" id="69177at2759"/>
<keyword evidence="1" id="KW-0560">Oxidoreductase</keyword>
<proteinExistence type="predicted"/>
<evidence type="ECO:0000313" key="2">
    <source>
        <dbReference type="Proteomes" id="UP000324222"/>
    </source>
</evidence>
<keyword evidence="2" id="KW-1185">Reference proteome</keyword>
<name>A0A5B7JVR1_PORTR</name>
<reference evidence="1 2" key="1">
    <citation type="submission" date="2019-05" db="EMBL/GenBank/DDBJ databases">
        <title>Another draft genome of Portunus trituberculatus and its Hox gene families provides insights of decapod evolution.</title>
        <authorList>
            <person name="Jeong J.-H."/>
            <person name="Song I."/>
            <person name="Kim S."/>
            <person name="Choi T."/>
            <person name="Kim D."/>
            <person name="Ryu S."/>
            <person name="Kim W."/>
        </authorList>
    </citation>
    <scope>NUCLEOTIDE SEQUENCE [LARGE SCALE GENOMIC DNA]</scope>
    <source>
        <tissue evidence="1">Muscle</tissue>
    </source>
</reference>
<dbReference type="GO" id="GO:0008475">
    <property type="term" value="F:procollagen-lysine 5-dioxygenase activity"/>
    <property type="evidence" value="ECO:0007669"/>
    <property type="project" value="TreeGrafter"/>
</dbReference>
<sequence length="98" mass="11274">MLGKIELLDYPKHKMDLFVHNQVKLHEELASGWVANLKSLGYRSVKYISISDNIKEWHARNLAVELCLKNNCDGFFSIDGEVHLDNPKTLSLLLSHNR</sequence>
<gene>
    <name evidence="1" type="primary">Plod2</name>
    <name evidence="1" type="ORF">E2C01_093896</name>
</gene>
<comment type="caution">
    <text evidence="1">The sequence shown here is derived from an EMBL/GenBank/DDBJ whole genome shotgun (WGS) entry which is preliminary data.</text>
</comment>
<dbReference type="EMBL" id="VSRR010114449">
    <property type="protein sequence ID" value="MPC98523.1"/>
    <property type="molecule type" value="Genomic_DNA"/>
</dbReference>
<evidence type="ECO:0000313" key="1">
    <source>
        <dbReference type="EMBL" id="MPC98523.1"/>
    </source>
</evidence>
<dbReference type="Proteomes" id="UP000324222">
    <property type="component" value="Unassembled WGS sequence"/>
</dbReference>
<dbReference type="PANTHER" id="PTHR10730:SF45">
    <property type="entry name" value="PROCOLLAGEN-LYSINE,2-OXOGLUTARATE 5-DIOXYGENASE"/>
    <property type="match status" value="1"/>
</dbReference>